<accession>A0AA39DIQ1</accession>
<dbReference type="PRINTS" id="PR00364">
    <property type="entry name" value="DISEASERSIST"/>
</dbReference>
<dbReference type="Proteomes" id="UP001168098">
    <property type="component" value="Unassembled WGS sequence"/>
</dbReference>
<evidence type="ECO:0000259" key="6">
    <source>
        <dbReference type="Pfam" id="PF18052"/>
    </source>
</evidence>
<dbReference type="Gene3D" id="1.10.8.430">
    <property type="entry name" value="Helical domain of apoptotic protease-activating factors"/>
    <property type="match status" value="1"/>
</dbReference>
<sequence>MADQIPFSIAEEILTKLGSLVAQEIGLARGVRKELKKLGDTLTTIKAMLLNAEEQQQEDPAVENWVRRFKDVIYDADDLLDDFATYELGRGGMARQVSRFFSSSNQVAFHFRMGHGIKDIRGRLDDIANDISRFNFILRVTASMRVANRGRETHSFVLMPEIMGRNEDKKKIVKLLLQSNNEENLFVVAIVGIGGLGKTTLAQLLYNDEEVLKHFDLRLWVCVSEDFDVKVLVRNIIKSASDENVDNLGLEQLKNKLHEKLAQKRYLLVLDDVWNEDFEKWDQLRTLLKVGATGSKVLVTTRNSKVASTMGIDSPYVLEGLEEDQSWALFKSLAFGDDRQNAHPNLLQIGKEITKMCYGVPLVIKTLGRMLHSKTEESQWVSIQKNKNLILLRDGDNILKVLKLSYDNLPSHLKQCFTYCALFPKDYEINKKMLIQLWMAQGYIQLLDEDKELELEDVGDQYFKELLSRSMFQEVNYYYYKMHDLIHDMAQLIVKSEIFILTNNVRTTISQRIHHLSISGWSQGMTVLKEKSLRTLFASDYDDSCANSMVNTLVLNCKRLRVLDLGAGSKAIKLPKSVIKLGHLRYLSLSYGEFEVLPNGFTSLQNLQTLKLWKCEHLKELPRNIRKMINLRHLEIHGCRRLNYMPRGLGELTMLQSLHLEDLDALEYMFENSSSVEPFFPSLKTLELKILPNFKGWCCDQLTTVQLLSSPYLSKLVVWSCESLESLQLPSCPSLSTLEIEWCNRLTTLKLPSCPSLSTLEIKCCIRLTTLELPSCSSLSKLEILCCDSLTTVQLLSYPHLSKLDIRKYESLESLQLPSCSSLSELEISHCDQLTTLELPSCPSLSTLAIHDCHQLTTLELPSCPSLSTLAIHDCHQLTTVQLLSSPHLSELVIGKCKSLESLQLPSCSSLSELEILCCDQLTTLELPSCPSLSTLEIIWCNQLTTLESLSSPHLSKLVIRNCKSLESLPSYPSLSEFLISYCDQLTTVQLLSSPHLSKLVIGNCGNLKSLQLPTCPSLYELEIKKCDQLTTVQLLSSPHLSKLLIGSCKSLELESLLLPSRSSLSELEISHCNQLTVQLLSSPHLSKLVIGNCGNLKSLQLPSCPLSELKINWCDQLTTVQLLSSPHLSKLVIENCGSLESLQLPLCPSLSELEIKKCNQLTTFQLLSSPHLSKLVIDDCTILKSLQLPSLPCLEKLNLVTVHEKILWQIILVSSSLKSLHIQEINDLVSLPDDRLQHLTSLKSLKIVCCRGLMSLFQGIQHLGALEELNIMHCMRLNLSDKEDDDGGSQFQGLRSLRRLYIQQIPKLVSLPKGLQHVTTLETLLITMCDDFTTLPDWISSLTSLSRLKICCCRFKLEDRGINDLVSLPDDRLQHLTSLKSLDIGYCGGLMSLFQGIQHLGALEELRIEDCMQLNLSDKEDDDGGLQFQGLRSLRKLFITGIPKLVSLPMGLQHSTTLESLTIEYCYDFTTLPDWISSLTSLSVLEIRWCPRFKLEDRSKIAHIPTIDIR</sequence>
<evidence type="ECO:0000256" key="2">
    <source>
        <dbReference type="ARBA" id="ARBA00022741"/>
    </source>
</evidence>
<protein>
    <recommendedName>
        <fullName evidence="11">Disease resistance protein RGA3</fullName>
    </recommendedName>
</protein>
<proteinExistence type="predicted"/>
<dbReference type="InterPro" id="IPR002182">
    <property type="entry name" value="NB-ARC"/>
</dbReference>
<keyword evidence="10" id="KW-1185">Reference proteome</keyword>
<evidence type="ECO:0000313" key="10">
    <source>
        <dbReference type="Proteomes" id="UP001168098"/>
    </source>
</evidence>
<dbReference type="InterPro" id="IPR042197">
    <property type="entry name" value="Apaf_helical"/>
</dbReference>
<dbReference type="InterPro" id="IPR041118">
    <property type="entry name" value="Rx_N"/>
</dbReference>
<evidence type="ECO:0000256" key="1">
    <source>
        <dbReference type="ARBA" id="ARBA00022737"/>
    </source>
</evidence>
<dbReference type="GO" id="GO:0005524">
    <property type="term" value="F:ATP binding"/>
    <property type="evidence" value="ECO:0007669"/>
    <property type="project" value="UniProtKB-KW"/>
</dbReference>
<organism evidence="9 10">
    <name type="scientific">Vitis rotundifolia</name>
    <name type="common">Muscadine grape</name>
    <dbReference type="NCBI Taxonomy" id="103349"/>
    <lineage>
        <taxon>Eukaryota</taxon>
        <taxon>Viridiplantae</taxon>
        <taxon>Streptophyta</taxon>
        <taxon>Embryophyta</taxon>
        <taxon>Tracheophyta</taxon>
        <taxon>Spermatophyta</taxon>
        <taxon>Magnoliopsida</taxon>
        <taxon>eudicotyledons</taxon>
        <taxon>Gunneridae</taxon>
        <taxon>Pentapetalae</taxon>
        <taxon>rosids</taxon>
        <taxon>Vitales</taxon>
        <taxon>Vitaceae</taxon>
        <taxon>Viteae</taxon>
        <taxon>Vitis</taxon>
    </lineage>
</organism>
<evidence type="ECO:0000259" key="5">
    <source>
        <dbReference type="Pfam" id="PF00931"/>
    </source>
</evidence>
<dbReference type="InterPro" id="IPR006553">
    <property type="entry name" value="Leu-rich_rpt_Cys-con_subtyp"/>
</dbReference>
<dbReference type="InterPro" id="IPR036388">
    <property type="entry name" value="WH-like_DNA-bd_sf"/>
</dbReference>
<dbReference type="SUPFAM" id="SSF52540">
    <property type="entry name" value="P-loop containing nucleoside triphosphate hydrolases"/>
    <property type="match status" value="1"/>
</dbReference>
<evidence type="ECO:0000259" key="8">
    <source>
        <dbReference type="Pfam" id="PF23598"/>
    </source>
</evidence>
<dbReference type="Pfam" id="PF00931">
    <property type="entry name" value="NB-ARC"/>
    <property type="match status" value="1"/>
</dbReference>
<dbReference type="Gene3D" id="1.10.10.10">
    <property type="entry name" value="Winged helix-like DNA-binding domain superfamily/Winged helix DNA-binding domain"/>
    <property type="match status" value="1"/>
</dbReference>
<evidence type="ECO:0000313" key="9">
    <source>
        <dbReference type="EMBL" id="KAJ9685661.1"/>
    </source>
</evidence>
<keyword evidence="4" id="KW-0067">ATP-binding</keyword>
<dbReference type="InterPro" id="IPR058922">
    <property type="entry name" value="WHD_DRP"/>
</dbReference>
<name>A0AA39DIQ1_VITRO</name>
<dbReference type="Gene3D" id="3.80.10.10">
    <property type="entry name" value="Ribonuclease Inhibitor"/>
    <property type="match status" value="5"/>
</dbReference>
<dbReference type="GO" id="GO:0006952">
    <property type="term" value="P:defense response"/>
    <property type="evidence" value="ECO:0007669"/>
    <property type="project" value="UniProtKB-KW"/>
</dbReference>
<dbReference type="SMART" id="SM00367">
    <property type="entry name" value="LRR_CC"/>
    <property type="match status" value="9"/>
</dbReference>
<evidence type="ECO:0000259" key="7">
    <source>
        <dbReference type="Pfam" id="PF23559"/>
    </source>
</evidence>
<feature type="domain" description="Disease resistance N-terminal" evidence="6">
    <location>
        <begin position="12"/>
        <end position="93"/>
    </location>
</feature>
<dbReference type="InterPro" id="IPR032675">
    <property type="entry name" value="LRR_dom_sf"/>
</dbReference>
<dbReference type="Pfam" id="PF23598">
    <property type="entry name" value="LRR_14"/>
    <property type="match status" value="1"/>
</dbReference>
<evidence type="ECO:0008006" key="11">
    <source>
        <dbReference type="Google" id="ProtNLM"/>
    </source>
</evidence>
<dbReference type="InterPro" id="IPR055414">
    <property type="entry name" value="LRR_R13L4/SHOC2-like"/>
</dbReference>
<keyword evidence="3" id="KW-0611">Plant defense</keyword>
<dbReference type="PANTHER" id="PTHR36766">
    <property type="entry name" value="PLANT BROAD-SPECTRUM MILDEW RESISTANCE PROTEIN RPW8"/>
    <property type="match status" value="1"/>
</dbReference>
<keyword evidence="1" id="KW-0677">Repeat</keyword>
<dbReference type="EMBL" id="JARBHA010000013">
    <property type="protein sequence ID" value="KAJ9685661.1"/>
    <property type="molecule type" value="Genomic_DNA"/>
</dbReference>
<dbReference type="Pfam" id="PF18052">
    <property type="entry name" value="Rx_N"/>
    <property type="match status" value="1"/>
</dbReference>
<dbReference type="FunFam" id="3.40.50.300:FF:001091">
    <property type="entry name" value="Probable disease resistance protein At1g61300"/>
    <property type="match status" value="1"/>
</dbReference>
<dbReference type="GO" id="GO:0043531">
    <property type="term" value="F:ADP binding"/>
    <property type="evidence" value="ECO:0007669"/>
    <property type="project" value="InterPro"/>
</dbReference>
<feature type="domain" description="Disease resistance R13L4/SHOC-2-like LRR" evidence="8">
    <location>
        <begin position="545"/>
        <end position="764"/>
    </location>
</feature>
<feature type="domain" description="Disease resistance protein winged helix" evidence="7">
    <location>
        <begin position="422"/>
        <end position="490"/>
    </location>
</feature>
<dbReference type="Gene3D" id="1.20.5.4130">
    <property type="match status" value="1"/>
</dbReference>
<keyword evidence="2" id="KW-0547">Nucleotide-binding</keyword>
<comment type="caution">
    <text evidence="9">The sequence shown here is derived from an EMBL/GenBank/DDBJ whole genome shotgun (WGS) entry which is preliminary data.</text>
</comment>
<dbReference type="InterPro" id="IPR027417">
    <property type="entry name" value="P-loop_NTPase"/>
</dbReference>
<feature type="domain" description="NB-ARC" evidence="5">
    <location>
        <begin position="167"/>
        <end position="336"/>
    </location>
</feature>
<dbReference type="Pfam" id="PF23559">
    <property type="entry name" value="WHD_DRP"/>
    <property type="match status" value="1"/>
</dbReference>
<dbReference type="GO" id="GO:0051707">
    <property type="term" value="P:response to other organism"/>
    <property type="evidence" value="ECO:0007669"/>
    <property type="project" value="UniProtKB-ARBA"/>
</dbReference>
<evidence type="ECO:0000256" key="4">
    <source>
        <dbReference type="ARBA" id="ARBA00022840"/>
    </source>
</evidence>
<dbReference type="SUPFAM" id="SSF52058">
    <property type="entry name" value="L domain-like"/>
    <property type="match status" value="4"/>
</dbReference>
<evidence type="ECO:0000256" key="3">
    <source>
        <dbReference type="ARBA" id="ARBA00022821"/>
    </source>
</evidence>
<dbReference type="PANTHER" id="PTHR36766:SF40">
    <property type="entry name" value="DISEASE RESISTANCE PROTEIN RGA3"/>
    <property type="match status" value="1"/>
</dbReference>
<gene>
    <name evidence="9" type="ORF">PVL29_017624</name>
</gene>
<dbReference type="FunFam" id="1.10.10.10:FF:000322">
    <property type="entry name" value="Probable disease resistance protein At1g63360"/>
    <property type="match status" value="1"/>
</dbReference>
<dbReference type="Gene3D" id="3.40.50.300">
    <property type="entry name" value="P-loop containing nucleotide triphosphate hydrolases"/>
    <property type="match status" value="1"/>
</dbReference>
<reference evidence="9 10" key="1">
    <citation type="journal article" date="2023" name="BMC Biotechnol.">
        <title>Vitis rotundifolia cv Carlos genome sequencing.</title>
        <authorList>
            <person name="Huff M."/>
            <person name="Hulse-Kemp A."/>
            <person name="Scheffler B."/>
            <person name="Youngblood R."/>
            <person name="Simpson S."/>
            <person name="Babiker E."/>
            <person name="Staton M."/>
        </authorList>
    </citation>
    <scope>NUCLEOTIDE SEQUENCE [LARGE SCALE GENOMIC DNA]</scope>
    <source>
        <tissue evidence="9">Leaf</tissue>
    </source>
</reference>